<dbReference type="AlphaFoldDB" id="A0A8H5JLD3"/>
<dbReference type="EMBL" id="JAAOAQ010000277">
    <property type="protein sequence ID" value="KAF5557565.1"/>
    <property type="molecule type" value="Genomic_DNA"/>
</dbReference>
<comment type="caution">
    <text evidence="1">The sequence shown here is derived from an EMBL/GenBank/DDBJ whole genome shotgun (WGS) entry which is preliminary data.</text>
</comment>
<proteinExistence type="predicted"/>
<evidence type="ECO:0000313" key="1">
    <source>
        <dbReference type="EMBL" id="KAF5557565.1"/>
    </source>
</evidence>
<dbReference type="Proteomes" id="UP000582016">
    <property type="component" value="Unassembled WGS sequence"/>
</dbReference>
<accession>A0A8H5JLD3</accession>
<sequence>MSTSLIWTNQDGTLAINRDNLRDFYAQSLQNYLPSVCFQVEAHCEVYQMMNCAMSYAIRPGSQPNLSDVAGETVLSYSYSNQDHDGAGINNNIGYFMIGTTYNMNIQFTNANGSASIVITQHLVINYDMKNFVTASSGNGVDKTIVDTYTLTVDESGILSASVNSETTDNSTPPVDNIQDFFTDSDAFIGDIQRQGDALVSTGGLNISLSNKATYSFPSGQNSTFKGVQFSDNQDLVASVA</sequence>
<name>A0A8H5JLD3_9HYPO</name>
<keyword evidence="2" id="KW-1185">Reference proteome</keyword>
<reference evidence="1 2" key="1">
    <citation type="submission" date="2020-05" db="EMBL/GenBank/DDBJ databases">
        <title>Identification and distribution of gene clusters putatively required for synthesis of sphingolipid metabolism inhibitors in phylogenetically diverse species of the filamentous fungus Fusarium.</title>
        <authorList>
            <person name="Kim H.-S."/>
            <person name="Busman M."/>
            <person name="Brown D.W."/>
            <person name="Divon H."/>
            <person name="Uhlig S."/>
            <person name="Proctor R.H."/>
        </authorList>
    </citation>
    <scope>NUCLEOTIDE SEQUENCE [LARGE SCALE GENOMIC DNA]</scope>
    <source>
        <strain evidence="1 2">NRRL 13617</strain>
    </source>
</reference>
<evidence type="ECO:0000313" key="2">
    <source>
        <dbReference type="Proteomes" id="UP000582016"/>
    </source>
</evidence>
<protein>
    <submittedName>
        <fullName evidence="1">Uncharacterized protein</fullName>
    </submittedName>
</protein>
<organism evidence="1 2">
    <name type="scientific">Fusarium phyllophilum</name>
    <dbReference type="NCBI Taxonomy" id="47803"/>
    <lineage>
        <taxon>Eukaryota</taxon>
        <taxon>Fungi</taxon>
        <taxon>Dikarya</taxon>
        <taxon>Ascomycota</taxon>
        <taxon>Pezizomycotina</taxon>
        <taxon>Sordariomycetes</taxon>
        <taxon>Hypocreomycetidae</taxon>
        <taxon>Hypocreales</taxon>
        <taxon>Nectriaceae</taxon>
        <taxon>Fusarium</taxon>
        <taxon>Fusarium fujikuroi species complex</taxon>
    </lineage>
</organism>
<gene>
    <name evidence="1" type="ORF">FPHYL_7652</name>
</gene>
<dbReference type="OrthoDB" id="3235083at2759"/>